<sequence>MSASFVISIIQLLMLMGTFIICIASILIVAGIFDLLCSKEEIRKKEINTQLTWSIVAFLATLFFIYILFDMQHLIEINIIP</sequence>
<name>A0A8S5V1D9_9CAUD</name>
<feature type="transmembrane region" description="Helical" evidence="1">
    <location>
        <begin position="6"/>
        <end position="30"/>
    </location>
</feature>
<proteinExistence type="predicted"/>
<keyword evidence="1" id="KW-1133">Transmembrane helix</keyword>
<protein>
    <submittedName>
        <fullName evidence="2">Uncharacterized protein</fullName>
    </submittedName>
</protein>
<feature type="transmembrane region" description="Helical" evidence="1">
    <location>
        <begin position="51"/>
        <end position="69"/>
    </location>
</feature>
<dbReference type="EMBL" id="BK016182">
    <property type="protein sequence ID" value="DAG00568.1"/>
    <property type="molecule type" value="Genomic_DNA"/>
</dbReference>
<accession>A0A8S5V1D9</accession>
<organism evidence="2">
    <name type="scientific">Myoviridae sp. ctJ2i1</name>
    <dbReference type="NCBI Taxonomy" id="2825079"/>
    <lineage>
        <taxon>Viruses</taxon>
        <taxon>Duplodnaviria</taxon>
        <taxon>Heunggongvirae</taxon>
        <taxon>Uroviricota</taxon>
        <taxon>Caudoviricetes</taxon>
    </lineage>
</organism>
<reference evidence="2" key="1">
    <citation type="journal article" date="2021" name="Proc. Natl. Acad. Sci. U.S.A.">
        <title>A Catalog of Tens of Thousands of Viruses from Human Metagenomes Reveals Hidden Associations with Chronic Diseases.</title>
        <authorList>
            <person name="Tisza M.J."/>
            <person name="Buck C.B."/>
        </authorList>
    </citation>
    <scope>NUCLEOTIDE SEQUENCE</scope>
    <source>
        <strain evidence="2">CtJ2i1</strain>
    </source>
</reference>
<keyword evidence="1" id="KW-0812">Transmembrane</keyword>
<keyword evidence="1" id="KW-0472">Membrane</keyword>
<evidence type="ECO:0000313" key="2">
    <source>
        <dbReference type="EMBL" id="DAG00568.1"/>
    </source>
</evidence>
<evidence type="ECO:0000256" key="1">
    <source>
        <dbReference type="SAM" id="Phobius"/>
    </source>
</evidence>